<dbReference type="InterPro" id="IPR004839">
    <property type="entry name" value="Aminotransferase_I/II_large"/>
</dbReference>
<dbReference type="InterPro" id="IPR015421">
    <property type="entry name" value="PyrdxlP-dep_Trfase_major"/>
</dbReference>
<evidence type="ECO:0000313" key="9">
    <source>
        <dbReference type="Proteomes" id="UP000001572"/>
    </source>
</evidence>
<dbReference type="GO" id="GO:0030170">
    <property type="term" value="F:pyridoxal phosphate binding"/>
    <property type="evidence" value="ECO:0007669"/>
    <property type="project" value="InterPro"/>
</dbReference>
<keyword evidence="5" id="KW-0663">Pyridoxal phosphate</keyword>
<keyword evidence="3 6" id="KW-0032">Aminotransferase</keyword>
<reference evidence="9" key="1">
    <citation type="journal article" date="2016" name="Genome Announc.">
        <title>Complete genome sequence of Alkaliphilus metalliredigens strain QYMF, an alkaliphilic and metal-reducing bacterium isolated from borax-contaminated leachate ponds.</title>
        <authorList>
            <person name="Hwang C."/>
            <person name="Copeland A."/>
            <person name="Lucas S."/>
            <person name="Lapidus A."/>
            <person name="Barry K."/>
            <person name="Detter J.C."/>
            <person name="Glavina Del Rio T."/>
            <person name="Hammon N."/>
            <person name="Israni S."/>
            <person name="Dalin E."/>
            <person name="Tice H."/>
            <person name="Pitluck S."/>
            <person name="Chertkov O."/>
            <person name="Brettin T."/>
            <person name="Bruce D."/>
            <person name="Han C."/>
            <person name="Schmutz J."/>
            <person name="Larimer F."/>
            <person name="Land M.L."/>
            <person name="Hauser L."/>
            <person name="Kyrpides N."/>
            <person name="Mikhailova N."/>
            <person name="Ye Q."/>
            <person name="Zhou J."/>
            <person name="Richardson P."/>
            <person name="Fields M.W."/>
        </authorList>
    </citation>
    <scope>NUCLEOTIDE SEQUENCE [LARGE SCALE GENOMIC DNA]</scope>
    <source>
        <strain evidence="9">QYMF</strain>
    </source>
</reference>
<keyword evidence="9" id="KW-1185">Reference proteome</keyword>
<dbReference type="InterPro" id="IPR050596">
    <property type="entry name" value="AspAT/PAT-like"/>
</dbReference>
<evidence type="ECO:0000256" key="5">
    <source>
        <dbReference type="ARBA" id="ARBA00022898"/>
    </source>
</evidence>
<dbReference type="STRING" id="293826.Amet_3490"/>
<dbReference type="eggNOG" id="COG0436">
    <property type="taxonomic scope" value="Bacteria"/>
</dbReference>
<gene>
    <name evidence="8" type="ordered locus">Amet_3490</name>
</gene>
<evidence type="ECO:0000256" key="4">
    <source>
        <dbReference type="ARBA" id="ARBA00022679"/>
    </source>
</evidence>
<comment type="cofactor">
    <cofactor evidence="1 6">
        <name>pyridoxal 5'-phosphate</name>
        <dbReference type="ChEBI" id="CHEBI:597326"/>
    </cofactor>
</comment>
<dbReference type="EMBL" id="CP000724">
    <property type="protein sequence ID" value="ABR49618.1"/>
    <property type="molecule type" value="Genomic_DNA"/>
</dbReference>
<sequence length="390" mass="43199">MDLSLLSKRMFNLGSESAFEVLEKAKKLEAEGKNIIHFEIGEPDFDTPRNIIEAGKTALDEGYTHYTAAQGYLPLREAVTQYALEYKNIKTNPEEVVIVPGGKPIMFYTMTALINPGDEVIYPSPGFPIYESLIRFYGGIPVPLAIREENDFRLDVEELKSKLTTKTKLLLINSPANPTGGVLSEEDIDEIANVLIGKNIFVLSDEIYDRMIYDGSTKSIASIPEMKEWTIVLDGFSKTYAMTGWRLGYGIMNKTLAQKVTDLMINTNSCTAAFAQVAGIEALTGPQHAVDEMKSEFFNRREIIVDGLNGIKGFKCIKSPGAFYAFPNIKDTGMRSSELSDYLMNHAGVAVLSGSSFGAFGEGYLRFSYATSTENIKIALKRIDEAMKKL</sequence>
<dbReference type="EC" id="2.6.1.-" evidence="6"/>
<keyword evidence="4 6" id="KW-0808">Transferase</keyword>
<dbReference type="RefSeq" id="WP_012064581.1">
    <property type="nucleotide sequence ID" value="NC_009633.1"/>
</dbReference>
<dbReference type="HOGENOM" id="CLU_017584_4_3_9"/>
<dbReference type="PANTHER" id="PTHR46383">
    <property type="entry name" value="ASPARTATE AMINOTRANSFERASE"/>
    <property type="match status" value="1"/>
</dbReference>
<organism evidence="8 9">
    <name type="scientific">Alkaliphilus metalliredigens (strain QYMF)</name>
    <dbReference type="NCBI Taxonomy" id="293826"/>
    <lineage>
        <taxon>Bacteria</taxon>
        <taxon>Bacillati</taxon>
        <taxon>Bacillota</taxon>
        <taxon>Clostridia</taxon>
        <taxon>Peptostreptococcales</taxon>
        <taxon>Natronincolaceae</taxon>
        <taxon>Alkaliphilus</taxon>
    </lineage>
</organism>
<dbReference type="FunFam" id="3.40.640.10:FF:000033">
    <property type="entry name" value="Aspartate aminotransferase"/>
    <property type="match status" value="1"/>
</dbReference>
<accession>A6TTV0</accession>
<evidence type="ECO:0000256" key="3">
    <source>
        <dbReference type="ARBA" id="ARBA00022576"/>
    </source>
</evidence>
<dbReference type="Proteomes" id="UP000001572">
    <property type="component" value="Chromosome"/>
</dbReference>
<dbReference type="GO" id="GO:0006520">
    <property type="term" value="P:amino acid metabolic process"/>
    <property type="evidence" value="ECO:0007669"/>
    <property type="project" value="InterPro"/>
</dbReference>
<dbReference type="Pfam" id="PF00155">
    <property type="entry name" value="Aminotran_1_2"/>
    <property type="match status" value="1"/>
</dbReference>
<dbReference type="GO" id="GO:0008483">
    <property type="term" value="F:transaminase activity"/>
    <property type="evidence" value="ECO:0007669"/>
    <property type="project" value="UniProtKB-KW"/>
</dbReference>
<dbReference type="SUPFAM" id="SSF53383">
    <property type="entry name" value="PLP-dependent transferases"/>
    <property type="match status" value="1"/>
</dbReference>
<dbReference type="CDD" id="cd00609">
    <property type="entry name" value="AAT_like"/>
    <property type="match status" value="1"/>
</dbReference>
<feature type="domain" description="Aminotransferase class I/classII large" evidence="7">
    <location>
        <begin position="34"/>
        <end position="383"/>
    </location>
</feature>
<dbReference type="Gene3D" id="3.40.640.10">
    <property type="entry name" value="Type I PLP-dependent aspartate aminotransferase-like (Major domain)"/>
    <property type="match status" value="1"/>
</dbReference>
<name>A6TTV0_ALKMQ</name>
<comment type="similarity">
    <text evidence="2 6">Belongs to the class-I pyridoxal-phosphate-dependent aminotransferase family.</text>
</comment>
<evidence type="ECO:0000256" key="1">
    <source>
        <dbReference type="ARBA" id="ARBA00001933"/>
    </source>
</evidence>
<evidence type="ECO:0000313" key="8">
    <source>
        <dbReference type="EMBL" id="ABR49618.1"/>
    </source>
</evidence>
<evidence type="ECO:0000256" key="6">
    <source>
        <dbReference type="RuleBase" id="RU000481"/>
    </source>
</evidence>
<dbReference type="KEGG" id="amt:Amet_3490"/>
<dbReference type="AlphaFoldDB" id="A6TTV0"/>
<dbReference type="InterPro" id="IPR015424">
    <property type="entry name" value="PyrdxlP-dep_Trfase"/>
</dbReference>
<dbReference type="OrthoDB" id="9802328at2"/>
<dbReference type="InterPro" id="IPR015422">
    <property type="entry name" value="PyrdxlP-dep_Trfase_small"/>
</dbReference>
<dbReference type="InterPro" id="IPR004838">
    <property type="entry name" value="NHTrfase_class1_PyrdxlP-BS"/>
</dbReference>
<evidence type="ECO:0000256" key="2">
    <source>
        <dbReference type="ARBA" id="ARBA00007441"/>
    </source>
</evidence>
<dbReference type="PROSITE" id="PS00105">
    <property type="entry name" value="AA_TRANSFER_CLASS_1"/>
    <property type="match status" value="1"/>
</dbReference>
<evidence type="ECO:0000259" key="7">
    <source>
        <dbReference type="Pfam" id="PF00155"/>
    </source>
</evidence>
<proteinExistence type="inferred from homology"/>
<dbReference type="Gene3D" id="3.90.1150.10">
    <property type="entry name" value="Aspartate Aminotransferase, domain 1"/>
    <property type="match status" value="1"/>
</dbReference>
<dbReference type="PANTHER" id="PTHR46383:SF1">
    <property type="entry name" value="ASPARTATE AMINOTRANSFERASE"/>
    <property type="match status" value="1"/>
</dbReference>
<protein>
    <recommendedName>
        <fullName evidence="6">Aminotransferase</fullName>
        <ecNumber evidence="6">2.6.1.-</ecNumber>
    </recommendedName>
</protein>